<feature type="region of interest" description="Disordered" evidence="1">
    <location>
        <begin position="1"/>
        <end position="111"/>
    </location>
</feature>
<feature type="compositionally biased region" description="Basic residues" evidence="1">
    <location>
        <begin position="1"/>
        <end position="10"/>
    </location>
</feature>
<name>A0A8H3W486_9PEZI</name>
<feature type="compositionally biased region" description="Polar residues" evidence="1">
    <location>
        <begin position="169"/>
        <end position="185"/>
    </location>
</feature>
<gene>
    <name evidence="2" type="ORF">GQ607_014860</name>
</gene>
<feature type="region of interest" description="Disordered" evidence="1">
    <location>
        <begin position="165"/>
        <end position="203"/>
    </location>
</feature>
<dbReference type="AlphaFoldDB" id="A0A8H3W486"/>
<evidence type="ECO:0000256" key="1">
    <source>
        <dbReference type="SAM" id="MobiDB-lite"/>
    </source>
</evidence>
<feature type="compositionally biased region" description="Basic and acidic residues" evidence="1">
    <location>
        <begin position="57"/>
        <end position="72"/>
    </location>
</feature>
<sequence>MTEMKMRRKRVAEDDEEDEFYHSPPNKRGRAGSAAFKWLWAPSPHPDEPRPQGLWPDTERLFRTQSDHRDFNLPRSFSLPPETSSRRTSRRRGAISVTSSPPPSELDRHLAMQLQQQIAIIRLKAASRGADDDEVERMRRELEDVQIDAALPSILGISLDFDRKLDLGSSRSPQGSEQRESSSSPAGCLWDSKKAKSGTGVVGSCRAAAAAPADDKRNLRQHQHQQVGTGCGAVVRGVSGGCGAGGEAPAAAGLWRRPRT</sequence>
<proteinExistence type="predicted"/>
<dbReference type="OrthoDB" id="4849704at2759"/>
<accession>A0A8H3W486</accession>
<reference evidence="2 3" key="1">
    <citation type="submission" date="2019-12" db="EMBL/GenBank/DDBJ databases">
        <title>A genome sequence resource for the geographically widespread anthracnose pathogen Colletotrichum asianum.</title>
        <authorList>
            <person name="Meng Y."/>
        </authorList>
    </citation>
    <scope>NUCLEOTIDE SEQUENCE [LARGE SCALE GENOMIC DNA]</scope>
    <source>
        <strain evidence="2 3">ICMP 18580</strain>
    </source>
</reference>
<dbReference type="EMBL" id="WOWK01000120">
    <property type="protein sequence ID" value="KAF0317943.1"/>
    <property type="molecule type" value="Genomic_DNA"/>
</dbReference>
<dbReference type="Proteomes" id="UP000434172">
    <property type="component" value="Unassembled WGS sequence"/>
</dbReference>
<organism evidence="2 3">
    <name type="scientific">Colletotrichum asianum</name>
    <dbReference type="NCBI Taxonomy" id="702518"/>
    <lineage>
        <taxon>Eukaryota</taxon>
        <taxon>Fungi</taxon>
        <taxon>Dikarya</taxon>
        <taxon>Ascomycota</taxon>
        <taxon>Pezizomycotina</taxon>
        <taxon>Sordariomycetes</taxon>
        <taxon>Hypocreomycetidae</taxon>
        <taxon>Glomerellales</taxon>
        <taxon>Glomerellaceae</taxon>
        <taxon>Colletotrichum</taxon>
        <taxon>Colletotrichum gloeosporioides species complex</taxon>
    </lineage>
</organism>
<comment type="caution">
    <text evidence="2">The sequence shown here is derived from an EMBL/GenBank/DDBJ whole genome shotgun (WGS) entry which is preliminary data.</text>
</comment>
<evidence type="ECO:0000313" key="3">
    <source>
        <dbReference type="Proteomes" id="UP000434172"/>
    </source>
</evidence>
<evidence type="ECO:0000313" key="2">
    <source>
        <dbReference type="EMBL" id="KAF0317943.1"/>
    </source>
</evidence>
<protein>
    <submittedName>
        <fullName evidence="2">Uncharacterized protein</fullName>
    </submittedName>
</protein>
<keyword evidence="3" id="KW-1185">Reference proteome</keyword>